<proteinExistence type="predicted"/>
<gene>
    <name evidence="4" type="ORF">FJZ00_03065</name>
</gene>
<dbReference type="InterPro" id="IPR011042">
    <property type="entry name" value="6-blade_b-propeller_TolB-like"/>
</dbReference>
<dbReference type="Pfam" id="PF01436">
    <property type="entry name" value="NHL"/>
    <property type="match status" value="2"/>
</dbReference>
<dbReference type="Proteomes" id="UP000703893">
    <property type="component" value="Unassembled WGS sequence"/>
</dbReference>
<evidence type="ECO:0000256" key="1">
    <source>
        <dbReference type="ARBA" id="ARBA00022737"/>
    </source>
</evidence>
<dbReference type="AlphaFoldDB" id="A0A937X4H0"/>
<feature type="compositionally biased region" description="Low complexity" evidence="3">
    <location>
        <begin position="14"/>
        <end position="24"/>
    </location>
</feature>
<dbReference type="PANTHER" id="PTHR13833">
    <property type="match status" value="1"/>
</dbReference>
<comment type="caution">
    <text evidence="4">The sequence shown here is derived from an EMBL/GenBank/DDBJ whole genome shotgun (WGS) entry which is preliminary data.</text>
</comment>
<evidence type="ECO:0000256" key="2">
    <source>
        <dbReference type="PROSITE-ProRule" id="PRU00504"/>
    </source>
</evidence>
<organism evidence="4 5">
    <name type="scientific">Candidatus Tanganyikabacteria bacterium</name>
    <dbReference type="NCBI Taxonomy" id="2961651"/>
    <lineage>
        <taxon>Bacteria</taxon>
        <taxon>Bacillati</taxon>
        <taxon>Candidatus Sericytochromatia</taxon>
        <taxon>Candidatus Tanganyikabacteria</taxon>
    </lineage>
</organism>
<keyword evidence="1" id="KW-0677">Repeat</keyword>
<dbReference type="Gene3D" id="2.40.10.500">
    <property type="match status" value="1"/>
</dbReference>
<dbReference type="PANTHER" id="PTHR13833:SF71">
    <property type="entry name" value="NHL DOMAIN-CONTAINING PROTEIN"/>
    <property type="match status" value="1"/>
</dbReference>
<evidence type="ECO:0000313" key="4">
    <source>
        <dbReference type="EMBL" id="MBM3274107.1"/>
    </source>
</evidence>
<feature type="compositionally biased region" description="Polar residues" evidence="3">
    <location>
        <begin position="1"/>
        <end position="13"/>
    </location>
</feature>
<dbReference type="Gene3D" id="2.120.10.30">
    <property type="entry name" value="TolB, C-terminal domain"/>
    <property type="match status" value="2"/>
</dbReference>
<evidence type="ECO:0000313" key="5">
    <source>
        <dbReference type="Proteomes" id="UP000703893"/>
    </source>
</evidence>
<reference evidence="4 5" key="1">
    <citation type="submission" date="2019-03" db="EMBL/GenBank/DDBJ databases">
        <title>Lake Tanganyika Metagenome-Assembled Genomes (MAGs).</title>
        <authorList>
            <person name="Tran P."/>
        </authorList>
    </citation>
    <scope>NUCLEOTIDE SEQUENCE [LARGE SCALE GENOMIC DNA]</scope>
    <source>
        <strain evidence="4">K_DeepCast_65m_m2_236</strain>
    </source>
</reference>
<name>A0A937X4H0_9BACT</name>
<feature type="repeat" description="NHL" evidence="2">
    <location>
        <begin position="26"/>
        <end position="61"/>
    </location>
</feature>
<dbReference type="EMBL" id="VGJX01000122">
    <property type="protein sequence ID" value="MBM3274107.1"/>
    <property type="molecule type" value="Genomic_DNA"/>
</dbReference>
<dbReference type="InterPro" id="IPR001258">
    <property type="entry name" value="NHL_repeat"/>
</dbReference>
<evidence type="ECO:0000256" key="3">
    <source>
        <dbReference type="SAM" id="MobiDB-lite"/>
    </source>
</evidence>
<evidence type="ECO:0008006" key="6">
    <source>
        <dbReference type="Google" id="ProtNLM"/>
    </source>
</evidence>
<feature type="region of interest" description="Disordered" evidence="3">
    <location>
        <begin position="1"/>
        <end position="28"/>
    </location>
</feature>
<protein>
    <recommendedName>
        <fullName evidence="6">SMP-30/Gluconolactonase/LRE-like region domain-containing protein</fullName>
    </recommendedName>
</protein>
<accession>A0A937X4H0</accession>
<sequence>MDAAPSSPTVSTLAGNGSAGTANGTGSGARFNNPTGIAVDASGNLIVCDRGSARIRKVTPGGVVTTLAGTAGTGFDDGFPATASFASPRFPAISATGDIYISDADNGAIRRINTIDGYVSTFATGIPHPIGVVFDSSGNLAVSDDTTNAIYKISPSGVVSTFVSSGLDSPGGIKYDAAGNLFVRHLGSPSILKVTPGGSVSTLAGSGIAGYLDGLGSSARFDAMVDVAPDAAGNVFVSDYSNNRIRKIDPGAVVTTYAGSGTTAGWIDGAALSARFDSPIGIALGSSGQLYVTEFNGHRIRVITP</sequence>
<dbReference type="PROSITE" id="PS51125">
    <property type="entry name" value="NHL"/>
    <property type="match status" value="1"/>
</dbReference>
<dbReference type="SUPFAM" id="SSF101898">
    <property type="entry name" value="NHL repeat"/>
    <property type="match status" value="1"/>
</dbReference>